<proteinExistence type="predicted"/>
<evidence type="ECO:0000313" key="2">
    <source>
        <dbReference type="EMBL" id="KAK5582236.1"/>
    </source>
</evidence>
<dbReference type="Gene3D" id="3.40.50.1820">
    <property type="entry name" value="alpha/beta hydrolase"/>
    <property type="match status" value="1"/>
</dbReference>
<organism evidence="2 3">
    <name type="scientific">Dictyostelium firmibasis</name>
    <dbReference type="NCBI Taxonomy" id="79012"/>
    <lineage>
        <taxon>Eukaryota</taxon>
        <taxon>Amoebozoa</taxon>
        <taxon>Evosea</taxon>
        <taxon>Eumycetozoa</taxon>
        <taxon>Dictyostelia</taxon>
        <taxon>Dictyosteliales</taxon>
        <taxon>Dictyosteliaceae</taxon>
        <taxon>Dictyostelium</taxon>
    </lineage>
</organism>
<evidence type="ECO:0000313" key="3">
    <source>
        <dbReference type="Proteomes" id="UP001344447"/>
    </source>
</evidence>
<dbReference type="PANTHER" id="PTHR43433">
    <property type="entry name" value="HYDROLASE, ALPHA/BETA FOLD FAMILY PROTEIN"/>
    <property type="match status" value="1"/>
</dbReference>
<sequence>MSEFAIIGKNRNKPFKMAYKVFGEGEEKILFVMGALSKGKNWSSSVEYFKRFSKYQICIFDHIGIGESTFSSLSSVYDLASDTLELLDHLKWDKVNVVGISMGASVSYELSIIAPNRIKTLNLTSFCSNIENMIFQSGIQRLLRVQFDSILYNIDEPTLISNLMFSQSYLESKSQINSIGKNRDYVIPLTAKLANDLKLVPFKTKLSHLYSLIFYKIKQPYKTKDMLLKRPFPIVMFFGTQDPFIDWKRVVRTYDRIQPNLIYICKDAGHALYAEDIKSYNHHTEKFFSFLSSSPSLLPLPPTSPSLLPLSLSSKKCFKTEFLKQIPLEFNSKTILNDHYCHLNYQKTPLLETPLFLNSIKNLNNISNNFTNFKSSMFQKVINGLLFTTLKKIK</sequence>
<dbReference type="PANTHER" id="PTHR43433:SF5">
    <property type="entry name" value="AB HYDROLASE-1 DOMAIN-CONTAINING PROTEIN"/>
    <property type="match status" value="1"/>
</dbReference>
<evidence type="ECO:0000259" key="1">
    <source>
        <dbReference type="Pfam" id="PF00561"/>
    </source>
</evidence>
<dbReference type="InterPro" id="IPR029058">
    <property type="entry name" value="AB_hydrolase_fold"/>
</dbReference>
<dbReference type="EMBL" id="JAVFKY010000001">
    <property type="protein sequence ID" value="KAK5582236.1"/>
    <property type="molecule type" value="Genomic_DNA"/>
</dbReference>
<protein>
    <recommendedName>
        <fullName evidence="1">AB hydrolase-1 domain-containing protein</fullName>
    </recommendedName>
</protein>
<comment type="caution">
    <text evidence="2">The sequence shown here is derived from an EMBL/GenBank/DDBJ whole genome shotgun (WGS) entry which is preliminary data.</text>
</comment>
<accession>A0AAN7U6D4</accession>
<feature type="domain" description="AB hydrolase-1" evidence="1">
    <location>
        <begin position="29"/>
        <end position="275"/>
    </location>
</feature>
<dbReference type="SUPFAM" id="SSF53474">
    <property type="entry name" value="alpha/beta-Hydrolases"/>
    <property type="match status" value="1"/>
</dbReference>
<dbReference type="Pfam" id="PF00561">
    <property type="entry name" value="Abhydrolase_1"/>
    <property type="match status" value="1"/>
</dbReference>
<dbReference type="InterPro" id="IPR050471">
    <property type="entry name" value="AB_hydrolase"/>
</dbReference>
<dbReference type="InterPro" id="IPR000073">
    <property type="entry name" value="AB_hydrolase_1"/>
</dbReference>
<gene>
    <name evidence="2" type="ORF">RB653_003819</name>
</gene>
<dbReference type="Proteomes" id="UP001344447">
    <property type="component" value="Unassembled WGS sequence"/>
</dbReference>
<keyword evidence="3" id="KW-1185">Reference proteome</keyword>
<dbReference type="AlphaFoldDB" id="A0AAN7U6D4"/>
<reference evidence="2 3" key="1">
    <citation type="submission" date="2023-11" db="EMBL/GenBank/DDBJ databases">
        <title>Dfirmibasis_genome.</title>
        <authorList>
            <person name="Edelbroek B."/>
            <person name="Kjellin J."/>
            <person name="Jerlstrom-Hultqvist J."/>
            <person name="Soderbom F."/>
        </authorList>
    </citation>
    <scope>NUCLEOTIDE SEQUENCE [LARGE SCALE GENOMIC DNA]</scope>
    <source>
        <strain evidence="2 3">TNS-C-14</strain>
    </source>
</reference>
<name>A0AAN7U6D4_9MYCE</name>